<dbReference type="SUPFAM" id="SSF53850">
    <property type="entry name" value="Periplasmic binding protein-like II"/>
    <property type="match status" value="1"/>
</dbReference>
<evidence type="ECO:0000256" key="1">
    <source>
        <dbReference type="ARBA" id="ARBA00009437"/>
    </source>
</evidence>
<comment type="caution">
    <text evidence="6">The sequence shown here is derived from an EMBL/GenBank/DDBJ whole genome shotgun (WGS) entry which is preliminary data.</text>
</comment>
<keyword evidence="4" id="KW-0804">Transcription</keyword>
<keyword evidence="7" id="KW-1185">Reference proteome</keyword>
<dbReference type="Gene3D" id="3.40.190.10">
    <property type="entry name" value="Periplasmic binding protein-like II"/>
    <property type="match status" value="2"/>
</dbReference>
<dbReference type="InterPro" id="IPR005119">
    <property type="entry name" value="LysR_subst-bd"/>
</dbReference>
<dbReference type="InterPro" id="IPR036390">
    <property type="entry name" value="WH_DNA-bd_sf"/>
</dbReference>
<sequence length="323" mass="35542">MKNFRHLDLNLLRVLAAIHRTRSVTAAARALSLSQPATSNALARLRGFFEDDLFVRSPKGLVATRACEAVAPQVEAMLRELESLVAGPQAFLPAESDIRWRLSLSDLGEMMFLPPLVAALREQAPSTQLVNLSVAAEDLPQVLEAREIDFAIGILHPRQRGIHADLLFSEEYVAVSSPGWAPRKGGRTRTRLTQEQLADAHLAVAAPAATFHASVEQMLQRLQITNRVAVRARHFGALADLALGSDLLTIVPAMYARDLQRRQGLRTWTLPQAAAARYDVRLVWHTATAQDPAQVWIRALVQKLFRRGVATPASGVSAARRSR</sequence>
<dbReference type="PRINTS" id="PR00039">
    <property type="entry name" value="HTHLYSR"/>
</dbReference>
<reference evidence="6" key="1">
    <citation type="submission" date="2020-12" db="EMBL/GenBank/DDBJ databases">
        <title>Ramlibacter sp. nov., isolated from a freshwater alga, Cryptomonas.</title>
        <authorList>
            <person name="Kim H.M."/>
            <person name="Jeon C.O."/>
        </authorList>
    </citation>
    <scope>NUCLEOTIDE SEQUENCE</scope>
    <source>
        <strain evidence="6">CrO1</strain>
    </source>
</reference>
<evidence type="ECO:0000256" key="4">
    <source>
        <dbReference type="ARBA" id="ARBA00023163"/>
    </source>
</evidence>
<dbReference type="GO" id="GO:0003677">
    <property type="term" value="F:DNA binding"/>
    <property type="evidence" value="ECO:0007669"/>
    <property type="project" value="UniProtKB-KW"/>
</dbReference>
<dbReference type="PROSITE" id="PS50931">
    <property type="entry name" value="HTH_LYSR"/>
    <property type="match status" value="1"/>
</dbReference>
<dbReference type="PANTHER" id="PTHR30118">
    <property type="entry name" value="HTH-TYPE TRANSCRIPTIONAL REGULATOR LEUO-RELATED"/>
    <property type="match status" value="1"/>
</dbReference>
<proteinExistence type="inferred from homology"/>
<evidence type="ECO:0000313" key="7">
    <source>
        <dbReference type="Proteomes" id="UP000617041"/>
    </source>
</evidence>
<dbReference type="Proteomes" id="UP000617041">
    <property type="component" value="Unassembled WGS sequence"/>
</dbReference>
<keyword evidence="3" id="KW-0238">DNA-binding</keyword>
<dbReference type="InterPro" id="IPR036388">
    <property type="entry name" value="WH-like_DNA-bd_sf"/>
</dbReference>
<organism evidence="6 7">
    <name type="scientific">Ramlibacter algicola</name>
    <dbReference type="NCBI Taxonomy" id="2795217"/>
    <lineage>
        <taxon>Bacteria</taxon>
        <taxon>Pseudomonadati</taxon>
        <taxon>Pseudomonadota</taxon>
        <taxon>Betaproteobacteria</taxon>
        <taxon>Burkholderiales</taxon>
        <taxon>Comamonadaceae</taxon>
        <taxon>Ramlibacter</taxon>
    </lineage>
</organism>
<protein>
    <submittedName>
        <fullName evidence="6">LysR family transcriptional regulator</fullName>
    </submittedName>
</protein>
<dbReference type="Pfam" id="PF03466">
    <property type="entry name" value="LysR_substrate"/>
    <property type="match status" value="1"/>
</dbReference>
<dbReference type="Gene3D" id="1.10.10.10">
    <property type="entry name" value="Winged helix-like DNA-binding domain superfamily/Winged helix DNA-binding domain"/>
    <property type="match status" value="1"/>
</dbReference>
<dbReference type="InterPro" id="IPR050389">
    <property type="entry name" value="LysR-type_TF"/>
</dbReference>
<keyword evidence="2" id="KW-0805">Transcription regulation</keyword>
<dbReference type="EMBL" id="JAEDAO010000001">
    <property type="protein sequence ID" value="MBK0392522.1"/>
    <property type="molecule type" value="Genomic_DNA"/>
</dbReference>
<dbReference type="RefSeq" id="WP_200787452.1">
    <property type="nucleotide sequence ID" value="NZ_JAEDAO010000001.1"/>
</dbReference>
<name>A0A934Q0S1_9BURK</name>
<dbReference type="Pfam" id="PF00126">
    <property type="entry name" value="HTH_1"/>
    <property type="match status" value="1"/>
</dbReference>
<dbReference type="PANTHER" id="PTHR30118:SF15">
    <property type="entry name" value="TRANSCRIPTIONAL REGULATORY PROTEIN"/>
    <property type="match status" value="1"/>
</dbReference>
<evidence type="ECO:0000256" key="2">
    <source>
        <dbReference type="ARBA" id="ARBA00023015"/>
    </source>
</evidence>
<gene>
    <name evidence="6" type="ORF">I8E28_07950</name>
</gene>
<dbReference type="AlphaFoldDB" id="A0A934Q0S1"/>
<evidence type="ECO:0000256" key="3">
    <source>
        <dbReference type="ARBA" id="ARBA00023125"/>
    </source>
</evidence>
<feature type="domain" description="HTH lysR-type" evidence="5">
    <location>
        <begin position="7"/>
        <end position="64"/>
    </location>
</feature>
<dbReference type="InterPro" id="IPR000847">
    <property type="entry name" value="LysR_HTH_N"/>
</dbReference>
<evidence type="ECO:0000259" key="5">
    <source>
        <dbReference type="PROSITE" id="PS50931"/>
    </source>
</evidence>
<accession>A0A934Q0S1</accession>
<dbReference type="GO" id="GO:0003700">
    <property type="term" value="F:DNA-binding transcription factor activity"/>
    <property type="evidence" value="ECO:0007669"/>
    <property type="project" value="InterPro"/>
</dbReference>
<evidence type="ECO:0000313" key="6">
    <source>
        <dbReference type="EMBL" id="MBK0392522.1"/>
    </source>
</evidence>
<comment type="similarity">
    <text evidence="1">Belongs to the LysR transcriptional regulatory family.</text>
</comment>
<dbReference type="SUPFAM" id="SSF46785">
    <property type="entry name" value="Winged helix' DNA-binding domain"/>
    <property type="match status" value="1"/>
</dbReference>